<organism evidence="1 2">
    <name type="scientific">Heterotrigona itama</name>
    <dbReference type="NCBI Taxonomy" id="395501"/>
    <lineage>
        <taxon>Eukaryota</taxon>
        <taxon>Metazoa</taxon>
        <taxon>Ecdysozoa</taxon>
        <taxon>Arthropoda</taxon>
        <taxon>Hexapoda</taxon>
        <taxon>Insecta</taxon>
        <taxon>Pterygota</taxon>
        <taxon>Neoptera</taxon>
        <taxon>Endopterygota</taxon>
        <taxon>Hymenoptera</taxon>
        <taxon>Apocrita</taxon>
        <taxon>Aculeata</taxon>
        <taxon>Apoidea</taxon>
        <taxon>Anthophila</taxon>
        <taxon>Apidae</taxon>
        <taxon>Heterotrigona</taxon>
    </lineage>
</organism>
<sequence>MYRVSPVEHNGPYARFSRIKRDSWPLPVHPRSQLFVCRSLSTERIHLTGCIRRGISIIQPVTKSPASYAESIDFISIHSTLIAKYGPNSHYLFTNGTHRTPSLPDAIFLSSCLCTYSP</sequence>
<evidence type="ECO:0000313" key="2">
    <source>
        <dbReference type="Proteomes" id="UP000752696"/>
    </source>
</evidence>
<accession>A0A6V7HIW5</accession>
<reference evidence="1" key="1">
    <citation type="submission" date="2020-07" db="EMBL/GenBank/DDBJ databases">
        <authorList>
            <person name="Nazaruddin N."/>
        </authorList>
    </citation>
    <scope>NUCLEOTIDE SEQUENCE</scope>
</reference>
<proteinExistence type="predicted"/>
<name>A0A6V7HIW5_9HYME</name>
<protein>
    <submittedName>
        <fullName evidence="1">Uncharacterized protein</fullName>
    </submittedName>
</protein>
<gene>
    <name evidence="1" type="ORF">MHI_LOCUS912870</name>
</gene>
<evidence type="ECO:0000313" key="1">
    <source>
        <dbReference type="EMBL" id="CAD1480325.1"/>
    </source>
</evidence>
<keyword evidence="2" id="KW-1185">Reference proteome</keyword>
<dbReference type="EMBL" id="CAJDYZ010011941">
    <property type="protein sequence ID" value="CAD1480325.1"/>
    <property type="molecule type" value="Genomic_DNA"/>
</dbReference>
<feature type="non-terminal residue" evidence="1">
    <location>
        <position position="1"/>
    </location>
</feature>
<dbReference type="OrthoDB" id="10554691at2759"/>
<dbReference type="AlphaFoldDB" id="A0A6V7HIW5"/>
<dbReference type="Proteomes" id="UP000752696">
    <property type="component" value="Unassembled WGS sequence"/>
</dbReference>
<comment type="caution">
    <text evidence="1">The sequence shown here is derived from an EMBL/GenBank/DDBJ whole genome shotgun (WGS) entry which is preliminary data.</text>
</comment>